<evidence type="ECO:0000256" key="1">
    <source>
        <dbReference type="ARBA" id="ARBA00005641"/>
    </source>
</evidence>
<dbReference type="Proteomes" id="UP000253922">
    <property type="component" value="Unassembled WGS sequence"/>
</dbReference>
<evidence type="ECO:0000259" key="8">
    <source>
        <dbReference type="Pfam" id="PF00150"/>
    </source>
</evidence>
<evidence type="ECO:0000256" key="5">
    <source>
        <dbReference type="ARBA" id="ARBA00023295"/>
    </source>
</evidence>
<dbReference type="Pfam" id="PF00150">
    <property type="entry name" value="Cellulase"/>
    <property type="match status" value="1"/>
</dbReference>
<reference evidence="9" key="1">
    <citation type="journal article" date="2015" name="Genome Announc.">
        <title>Draft Genome Sequences of Anaerolinea thermolimosa IMO-1, Bellilinea caldifistulae GOMI-1, Leptolinea tardivitalis YMTK-2, Levilinea saccharolytica KIBI-1, Longilinea arvoryzae KOME-1, Previously Described as Members of the Class Anaerolineae (Chloroflexi).</title>
        <authorList>
            <person name="Matsuura N."/>
            <person name="Tourlousse M.D."/>
            <person name="Ohashi A."/>
            <person name="Hugenholtz P."/>
            <person name="Sekiguchi Y."/>
        </authorList>
    </citation>
    <scope>NUCLEOTIDE SEQUENCE</scope>
    <source>
        <strain evidence="9">IMO-1</strain>
    </source>
</reference>
<evidence type="ECO:0000256" key="4">
    <source>
        <dbReference type="ARBA" id="ARBA00023277"/>
    </source>
</evidence>
<dbReference type="Gene3D" id="3.20.20.80">
    <property type="entry name" value="Glycosidases"/>
    <property type="match status" value="1"/>
</dbReference>
<evidence type="ECO:0000256" key="2">
    <source>
        <dbReference type="ARBA" id="ARBA00022801"/>
    </source>
</evidence>
<feature type="domain" description="Glycoside hydrolase family 5" evidence="8">
    <location>
        <begin position="28"/>
        <end position="322"/>
    </location>
</feature>
<comment type="similarity">
    <text evidence="1 7">Belongs to the glycosyl hydrolase 5 (cellulase A) family.</text>
</comment>
<dbReference type="RefSeq" id="WP_062195810.1">
    <property type="nucleotide sequence ID" value="NZ_DF967966.1"/>
</dbReference>
<dbReference type="InterPro" id="IPR018087">
    <property type="entry name" value="Glyco_hydro_5_CS"/>
</dbReference>
<dbReference type="InterPro" id="IPR001547">
    <property type="entry name" value="Glyco_hydro_5"/>
</dbReference>
<dbReference type="GO" id="GO:0005576">
    <property type="term" value="C:extracellular region"/>
    <property type="evidence" value="ECO:0007669"/>
    <property type="project" value="TreeGrafter"/>
</dbReference>
<keyword evidence="5 7" id="KW-0326">Glycosidase</keyword>
<dbReference type="GO" id="GO:0009986">
    <property type="term" value="C:cell surface"/>
    <property type="evidence" value="ECO:0007669"/>
    <property type="project" value="TreeGrafter"/>
</dbReference>
<evidence type="ECO:0000256" key="3">
    <source>
        <dbReference type="ARBA" id="ARBA00023001"/>
    </source>
</evidence>
<reference evidence="10 12" key="3">
    <citation type="journal article" date="2018" name="Nat. Biotechnol.">
        <title>A standardized bacterial taxonomy based on genome phylogeny substantially revises the tree of life.</title>
        <authorList>
            <person name="Parks D.H."/>
            <person name="Chuvochina M."/>
            <person name="Waite D.W."/>
            <person name="Rinke C."/>
            <person name="Skarshewski A."/>
            <person name="Chaumeil P.A."/>
            <person name="Hugenholtz P."/>
        </authorList>
    </citation>
    <scope>NUCLEOTIDE SEQUENCE [LARGE SCALE GENOMIC DNA]</scope>
    <source>
        <strain evidence="10">UBA8781</strain>
    </source>
</reference>
<dbReference type="GO" id="GO:0008422">
    <property type="term" value="F:beta-glucosidase activity"/>
    <property type="evidence" value="ECO:0007669"/>
    <property type="project" value="TreeGrafter"/>
</dbReference>
<evidence type="ECO:0000256" key="6">
    <source>
        <dbReference type="ARBA" id="ARBA00023326"/>
    </source>
</evidence>
<proteinExistence type="inferred from homology"/>
<name>A0A3D1JGH1_9CHLR</name>
<keyword evidence="4" id="KW-0119">Carbohydrate metabolism</keyword>
<gene>
    <name evidence="9" type="ORF">ATHL_03208</name>
    <name evidence="10" type="ORF">DEQ80_05720</name>
</gene>
<accession>A0A3D1JGH1</accession>
<protein>
    <submittedName>
        <fullName evidence="10">Endoglucanase</fullName>
    </submittedName>
</protein>
<evidence type="ECO:0000313" key="12">
    <source>
        <dbReference type="Proteomes" id="UP000264141"/>
    </source>
</evidence>
<dbReference type="OrthoDB" id="9800475at2"/>
<sequence>MENFSGFQVGVNLGGWISQYGHYDHEHFRRFILEEDIQRIASWGMDHVRLPVDYPVLEDDEHPFVYKESGFAYIDSCIEWCRKAGLNLVLDLHHAPGFSFSTLDRNTLFDDPAAQERFLALWEAIARRYAGVGKPELILELMNEVVLPTSDPWNRLAHRAVERIRAVDRHRWIMIGGNWYNSAWKLKEIARVDDPHIVYTFHFYEPMPFTHQRAPWVDFLKAYDRVTEFPGDLPGLEEFLQNHPQYQEAFAAYRGKRMDEAMLRYFLQPAVDFLNETHLPLYCGEYGAIDHAPLTSRLNWHRAFCDLLNQHGIGRAVWSYKEMNFALVRLDGSLVSEELVKIVSSRG</sequence>
<evidence type="ECO:0000313" key="10">
    <source>
        <dbReference type="EMBL" id="HCE17337.1"/>
    </source>
</evidence>
<evidence type="ECO:0000256" key="7">
    <source>
        <dbReference type="RuleBase" id="RU361153"/>
    </source>
</evidence>
<organism evidence="10 12">
    <name type="scientific">Anaerolinea thermolimosa</name>
    <dbReference type="NCBI Taxonomy" id="229919"/>
    <lineage>
        <taxon>Bacteria</taxon>
        <taxon>Bacillati</taxon>
        <taxon>Chloroflexota</taxon>
        <taxon>Anaerolineae</taxon>
        <taxon>Anaerolineales</taxon>
        <taxon>Anaerolineaceae</taxon>
        <taxon>Anaerolinea</taxon>
    </lineage>
</organism>
<keyword evidence="11" id="KW-1185">Reference proteome</keyword>
<evidence type="ECO:0000313" key="9">
    <source>
        <dbReference type="EMBL" id="GAP08306.1"/>
    </source>
</evidence>
<dbReference type="GO" id="GO:0030245">
    <property type="term" value="P:cellulose catabolic process"/>
    <property type="evidence" value="ECO:0007669"/>
    <property type="project" value="UniProtKB-KW"/>
</dbReference>
<keyword evidence="3" id="KW-0136">Cellulose degradation</keyword>
<dbReference type="PROSITE" id="PS00659">
    <property type="entry name" value="GLYCOSYL_HYDROL_F5"/>
    <property type="match status" value="1"/>
</dbReference>
<dbReference type="InterPro" id="IPR017853">
    <property type="entry name" value="GH"/>
</dbReference>
<dbReference type="EMBL" id="DPBP01000024">
    <property type="protein sequence ID" value="HCE17337.1"/>
    <property type="molecule type" value="Genomic_DNA"/>
</dbReference>
<dbReference type="STRING" id="229919.GCA_001050195_03147"/>
<dbReference type="PANTHER" id="PTHR31297:SF41">
    <property type="entry name" value="ENDOGLUCANASE, PUTATIVE (AFU_ORTHOLOGUE AFUA_5G01830)-RELATED"/>
    <property type="match status" value="1"/>
</dbReference>
<dbReference type="SUPFAM" id="SSF51445">
    <property type="entry name" value="(Trans)glycosidases"/>
    <property type="match status" value="1"/>
</dbReference>
<dbReference type="AlphaFoldDB" id="A0A3D1JGH1"/>
<evidence type="ECO:0000313" key="11">
    <source>
        <dbReference type="Proteomes" id="UP000253922"/>
    </source>
</evidence>
<dbReference type="PANTHER" id="PTHR31297">
    <property type="entry name" value="GLUCAN ENDO-1,6-BETA-GLUCOSIDASE B"/>
    <property type="match status" value="1"/>
</dbReference>
<dbReference type="EMBL" id="DF967966">
    <property type="protein sequence ID" value="GAP08306.1"/>
    <property type="molecule type" value="Genomic_DNA"/>
</dbReference>
<dbReference type="Proteomes" id="UP000264141">
    <property type="component" value="Unassembled WGS sequence"/>
</dbReference>
<reference evidence="11" key="2">
    <citation type="submission" date="2015-07" db="EMBL/GenBank/DDBJ databases">
        <title>Draft Genome Sequences of Anaerolinea thermolimosa IMO-1, Bellilinea caldifistulae GOMI-1, Leptolinea tardivitalis YMTK-2, Levilinea saccharolytica KIBI-1,Longilinea arvoryzae KOME-1, Previously Described as Members of the Anaerolineaceae (Chloroflexi).</title>
        <authorList>
            <person name="Sekiguchi Y."/>
            <person name="Ohashi A."/>
            <person name="Matsuura N."/>
            <person name="Tourlousse M.D."/>
        </authorList>
    </citation>
    <scope>NUCLEOTIDE SEQUENCE [LARGE SCALE GENOMIC DNA]</scope>
    <source>
        <strain evidence="11">IMO-1</strain>
    </source>
</reference>
<keyword evidence="6" id="KW-0624">Polysaccharide degradation</keyword>
<dbReference type="InterPro" id="IPR050386">
    <property type="entry name" value="Glycosyl_hydrolase_5"/>
</dbReference>
<keyword evidence="2 7" id="KW-0378">Hydrolase</keyword>